<evidence type="ECO:0000256" key="5">
    <source>
        <dbReference type="ARBA" id="ARBA00022801"/>
    </source>
</evidence>
<dbReference type="InterPro" id="IPR001870">
    <property type="entry name" value="B30.2/SPRY"/>
</dbReference>
<dbReference type="InterPro" id="IPR013320">
    <property type="entry name" value="ConA-like_dom_sf"/>
</dbReference>
<dbReference type="PROSITE" id="PS51352">
    <property type="entry name" value="THIOREDOXIN_2"/>
    <property type="match status" value="1"/>
</dbReference>
<dbReference type="SMART" id="SM00449">
    <property type="entry name" value="SPRY"/>
    <property type="match status" value="1"/>
</dbReference>
<keyword evidence="11" id="KW-0812">Transmembrane</keyword>
<keyword evidence="4" id="KW-0833">Ubl conjugation pathway</keyword>
<feature type="domain" description="Thioredoxin" evidence="14">
    <location>
        <begin position="5677"/>
        <end position="5805"/>
    </location>
</feature>
<evidence type="ECO:0000256" key="3">
    <source>
        <dbReference type="ARBA" id="ARBA00022670"/>
    </source>
</evidence>
<dbReference type="InterPro" id="IPR036249">
    <property type="entry name" value="Thioredoxin-like_sf"/>
</dbReference>
<dbReference type="InterPro" id="IPR051346">
    <property type="entry name" value="OTU_Deubiquitinase"/>
</dbReference>
<dbReference type="Pfam" id="PF00622">
    <property type="entry name" value="SPRY"/>
    <property type="match status" value="1"/>
</dbReference>
<feature type="domain" description="EF-hand" evidence="13">
    <location>
        <begin position="5229"/>
        <end position="5264"/>
    </location>
</feature>
<keyword evidence="3" id="KW-0645">Protease</keyword>
<feature type="region of interest" description="Disordered" evidence="10">
    <location>
        <begin position="2140"/>
        <end position="2161"/>
    </location>
</feature>
<evidence type="ECO:0000259" key="13">
    <source>
        <dbReference type="PROSITE" id="PS50222"/>
    </source>
</evidence>
<dbReference type="SUPFAM" id="SSF48403">
    <property type="entry name" value="Ankyrin repeat"/>
    <property type="match status" value="1"/>
</dbReference>
<dbReference type="GO" id="GO:0070530">
    <property type="term" value="F:K63-linked polyubiquitin modification-dependent protein binding"/>
    <property type="evidence" value="ECO:0007669"/>
    <property type="project" value="TreeGrafter"/>
</dbReference>
<evidence type="ECO:0000256" key="7">
    <source>
        <dbReference type="ARBA" id="ARBA00022837"/>
    </source>
</evidence>
<feature type="region of interest" description="Disordered" evidence="10">
    <location>
        <begin position="3336"/>
        <end position="3364"/>
    </location>
</feature>
<evidence type="ECO:0000256" key="8">
    <source>
        <dbReference type="PROSITE-ProRule" id="PRU00023"/>
    </source>
</evidence>
<dbReference type="EMBL" id="JBGBPQ010000005">
    <property type="protein sequence ID" value="KAL1524752.1"/>
    <property type="molecule type" value="Genomic_DNA"/>
</dbReference>
<evidence type="ECO:0000313" key="15">
    <source>
        <dbReference type="EMBL" id="KAL1524752.1"/>
    </source>
</evidence>
<evidence type="ECO:0000256" key="2">
    <source>
        <dbReference type="ARBA" id="ARBA00012759"/>
    </source>
</evidence>
<dbReference type="CDD" id="cd11709">
    <property type="entry name" value="SPRY"/>
    <property type="match status" value="1"/>
</dbReference>
<dbReference type="InterPro" id="IPR002110">
    <property type="entry name" value="Ankyrin_rpt"/>
</dbReference>
<feature type="coiled-coil region" evidence="9">
    <location>
        <begin position="5299"/>
        <end position="5330"/>
    </location>
</feature>
<dbReference type="GO" id="GO:0005737">
    <property type="term" value="C:cytoplasm"/>
    <property type="evidence" value="ECO:0007669"/>
    <property type="project" value="TreeGrafter"/>
</dbReference>
<organism evidence="15 16">
    <name type="scientific">Prymnesium parvum</name>
    <name type="common">Toxic golden alga</name>
    <dbReference type="NCBI Taxonomy" id="97485"/>
    <lineage>
        <taxon>Eukaryota</taxon>
        <taxon>Haptista</taxon>
        <taxon>Haptophyta</taxon>
        <taxon>Prymnesiophyceae</taxon>
        <taxon>Prymnesiales</taxon>
        <taxon>Prymnesiaceae</taxon>
        <taxon>Prymnesium</taxon>
    </lineage>
</organism>
<evidence type="ECO:0000259" key="14">
    <source>
        <dbReference type="PROSITE" id="PS51352"/>
    </source>
</evidence>
<feature type="region of interest" description="Disordered" evidence="10">
    <location>
        <begin position="3055"/>
        <end position="3104"/>
    </location>
</feature>
<dbReference type="Proteomes" id="UP001515480">
    <property type="component" value="Unassembled WGS sequence"/>
</dbReference>
<dbReference type="PROSITE" id="PS50088">
    <property type="entry name" value="ANK_REPEAT"/>
    <property type="match status" value="1"/>
</dbReference>
<keyword evidence="16" id="KW-1185">Reference proteome</keyword>
<dbReference type="InterPro" id="IPR022105">
    <property type="entry name" value="DUF3645"/>
</dbReference>
<dbReference type="PROSITE" id="PS00194">
    <property type="entry name" value="THIOREDOXIN_1"/>
    <property type="match status" value="1"/>
</dbReference>
<dbReference type="PROSITE" id="PS50222">
    <property type="entry name" value="EF_HAND_2"/>
    <property type="match status" value="2"/>
</dbReference>
<dbReference type="Pfam" id="PF12359">
    <property type="entry name" value="DUF3645"/>
    <property type="match status" value="1"/>
</dbReference>
<dbReference type="PANTHER" id="PTHR13367:SF28">
    <property type="entry name" value="UBIQUITIN THIOESTERASE ZRANB1"/>
    <property type="match status" value="1"/>
</dbReference>
<feature type="compositionally biased region" description="Polar residues" evidence="10">
    <location>
        <begin position="2416"/>
        <end position="2432"/>
    </location>
</feature>
<feature type="region of interest" description="Disordered" evidence="10">
    <location>
        <begin position="2409"/>
        <end position="2432"/>
    </location>
</feature>
<dbReference type="PROSITE" id="PS50297">
    <property type="entry name" value="ANK_REP_REGION"/>
    <property type="match status" value="1"/>
</dbReference>
<feature type="compositionally biased region" description="Basic and acidic residues" evidence="10">
    <location>
        <begin position="1978"/>
        <end position="1989"/>
    </location>
</feature>
<dbReference type="EC" id="3.4.19.12" evidence="2"/>
<feature type="region of interest" description="Disordered" evidence="10">
    <location>
        <begin position="96"/>
        <end position="121"/>
    </location>
</feature>
<dbReference type="InterPro" id="IPR017937">
    <property type="entry name" value="Thioredoxin_CS"/>
</dbReference>
<sequence>MVLCLPVLAHMEPHPPPPSHSLSGVLERALRVRLPHTPRCPPELLRTSRGCEPRPPPTEPYVHLAPLVLLLCCAFAVAAWLWRAIRRKLRAAPLPRPSLRSHPAAPETLTPTATADADAASASEGAVAYRHDLRLGYPPDGSELFEKGAVVNDAWEWTHGRRVGDTSLQLAGCRLLRLRLPSTLWPGGLMDEPLRTYSLTLDVQCFLGGGEARTAIVPNLLDVRGDGLLELHRWLTPVPSDETPPRRSLQQMRWHRVVLTVSDGPAASRVTLYVDGVADLIAEAYDERSTLHLSNHLALFGSSPHFVRLRRVELWPSCLDGAAVARGIRVGWAFSWSEANEVLSLRKDEAKRLQLAPLFGADKPPPLWHSPPFLAEFADPFLQRTGLDGSLECSKSFATLDLTLVRLCGSLAEGSTHTGAAVASTRLLQPAQLAGLHLVIAALEASKKLWKAYEEYVTLCVSDGIHSACEMLPLLVDPTIKEIDAFIKGGRAFLLLPAGWKTEDNSWYFVTITVEPEVVATPNQPCRSFRVAISNAGGEGMEWHGATAKDTPKIKHRGTIVLPGVRGERLRDEGFWTMLYGMSGHMPGDSGRRAQMGPTLLYETLLPWLVEAPMSAVTSFRRDEAPYGWRTPMYSNASHYRSILEAVRYMLLRGAVTIAGSALTPGQVKGVAFGLRDAMMSMVLDDLKVVKAIGPEDRALINVATRQLAFTAVKAVDAQNIPAEQLELVHDGLEHVNHQLNYKPQLEADEAFTLLEMANGETGRASATLFPYFDRVVWQDVRGKEGASIPLPKQLAIDFLSIMPRVHASSELFNALRQTEELCLQLSGLQKQGSVKHASFLKLALLEHVFSCVVPVPPSADLPRASAYHPWCFSELHFGQQLEILLLLARLAEHFMAASFSTSTSKSLDAVKLVVLGAMAAGADFILRQRASDRTSIVTLVLIGEDIEPELQQLNSDELMAAAHRTAKQGYQGAQPFGLAAELFLKQAESFQISSPEVNVTRSDVYNYFCSQKARDDRALFGWEKDSWLMSPTRADTEFSRKVAAFYYKQTDDHTKMLQVAGDDQFLVHNFEEYRALRDIVFWWKYCQCSDECVFPRLREYQHAQAQLEWKLKDENQIYRNRGRSPAFQVVALGKVLTARSRRNAKGHLAPEPTLSGLRWRTDASPNEVGLKDGETVETEDDVLHIKELPDFGGTLGQADSELLISYLTVPYMRLPLLMQFFASQNRLHTLASPDIRRVLQGVLLEPSKCEPAYLRGKSPQQVPAVDEEKDMLGTPYGCLLNECARAPHLVPVAMRELLGQALQLGKQSYHCKTTELIIFILGLSVRVESAVAFLLQLARGTHPSISDENTPGLELTASTRAQLDEHFQLSQSTLHVQVAPMLRRWLQELTTEELEAQAAHPERIDELVRDICTVHSFFVISLQNVPLEKDSTDEATWEHVQQLLTSFLFLRRRHTWNKNGLPIPEHELYQVMHRKRPFVLRWLDARRADNPVRVHKLLHSIFEAGTGTSDRATEWAAYQGASNRGRFAAIYFKRMGSEDRVRPFPNELPTIGERDAPVEINLQCLQVTMRGEFYMALDDRIAQDDDMVELFGKDCKTMQCAMTGSFAYMQERRLAGLPFRLQYWEVDGDLPFDTLGRLYRPDDLEPHEAWVAQVFQPCHEAYFTQLPRGPLKWFFHDREPLPVNANVAILTAKNPNVPGSWKEALVYRELRVVQVYRIRSHGRRYFRSLEYTSNALLSLHALQPSPDDRREPWPRWSRHEAMEDDFVSYLQEYEPPPHECSLVIIRERKRTMPPPQSGVKLTSRLDSQESFTQSEVMSGMQEVHKVADDGTVEEKPLPEDEWTPLHGTASPLGSSDNSELQEADEEFGRSPVQPPPPDVSDMLQRRHAKVRDAYDLLNTMIPVLQTDMGLPVYKVSDIRYYDKGIESRRNTLPCTCGLSVAFKGKIQFEITFKSAYISHALSIGWVTPAYVTDCQAKETSGEESKEEKTNEDEDELEGEEDSDDDSEDDNESDRGSAPGGDNEKEEDERKDFVGFSTGSWGLSPRSGKKWDNGQEDEFRWNEGEAQIAQWTEGEVISVAADTDAGELWYARNGQWIKAFDMSAPDGLCPAFTLDWYTYVGINWGEAAFSVPRDGFAPIAKSTPVSPPELASAPHPGDAADADADAAEFAAVLVKSMLEEVAAGIEEALEAHDPELKLLNDRERQAASMEAAQESCERIFKAALDNVGSAFPLKVFRGDPAGLQLDEISIYDGKDALVLASPSTTDLEQLLWNGGQFLMLSGEAGPIDSFDLVDVQSAKERADRTPAHFVCQNVNVTPFRSNRSHLWWRNVGFDGRPEAFDLTFDGAAPATATGIADAHLLGGRGWVQEVGMKQLTEEVEETLACDDVPDSDSNPDDIDMKERARMMERATHDTSSDPPFNGNDSTGNPVASTLPNKAIDQEVGKPVAWATSSQDGSLTLMKQSGSRKQWWTLQKVNAVDSATHAWFLTLRERLEDMMTKLNLELERTKQEVERAAKEREDWEAHLQKQRKLEQVGQLEQYLPSRLLHGLVPAALLESHDFYQDLTQPRLVRGYPLQIVKHDEMTDAEQKVDEERRARNFRLWPQERSAYPHIIKLEIKTLAEEHPVRTRNLGCRYFARVIKKTYRTPAEKARGPKHDGHFVLLSLLSAAEGSQLLSLARTLSRIEPLSHVLAWTKRSRISAEAPWSENKDTQLGLVPDLIEMPRLNLTLRAEKHGDEWRLYSVDHSKFYVLDAASEAEAMSPARQLAACCPHALILRSENAEYCVVVPNVRLVRPAISSRPFSTEVVLDRLDLRWARRASTSYFTFGVHVSGAFLTPPTLASALYLLVLRLIARDYEGASALFSSISTDSEMTAEELQIFDLLGDLHAGSPDFHAIRAKVMLTHADAPTVIPWDIRQEQALYISKLSHISARCRLSDEEERVALQMCVEQKEKLLIVKGLRQRLDSRKLWIILSLIQEERNEERHIADRKPLTDFLQTARVAFHSKSLRCSDKEIMNLFMQLGASRDRIECTPNNEMALYNRQQLLETLQEQQALHDGEPRTNEAPSKSRKSAKKKSNDNGVKVPKVLDPNSKKAKKQERRRKEIEGAPDGFIYCHCKSQSPLPPSSRRSAWICRKDDTAASGDYKEEFSSGAITYNQNWITKLPAQMLSWIRIMFDNSETVTGSQGLSSGFLIVYELFTCTKEVMFRGKATEQQNHTFATLFMRFIEGVDDKGLMQSIMWTLARNPWVCSVMPKWSDTRSDSWNSCVRYSGWKEVKTASDFVASDEDPFSRLLFNAQETLQQLKVKGYLLDEDLPPCGFVPPVVLPDGYLLLDTTDSESGGPPRSSVQPPHSGTKKARGSMRKPSMFVRLALKKCPSTKAKRGEVLRWQSGVLGLQQRTHESCSAQTDYLKSVLTLREVDDAPLSELLGAPLAKFNSNVLQRKPEQRPGTPILPINVEHHPEAQSINAKSCLKRLVDDHATYFDRPIQKVHLIGRALNDLTDADSLIAAENALLELKGRLRACGTADRSFISAAHHELLSIANDLELNRTAHSRTYSFFSVNDRNLAAEDADAVADRLRFSLLRHSGHESEVWFEYMVGCLLSSRSQHDLHKLNPFVTDERWSQLLVVLAVMLLRSNRVVQANAASEACDSAISQIDKMRTTLEAGMLTAQASIELQLKLDALCTLIMTERAYSKDQIIDRARARASEDYMSRMLREASNEFPGAEKATVDPRFLVFEFLWSLQLRARQESDEVDLVLECVDSAQCGGSIVKQMIMGAGKTSVVSPLICLMLAQGDSLVLQCVPPALLPMTFNVLRTTFSSAIQERVYTFHCERSTAGKRSLQAKLLSAKENRSVVITTPPAIKSLMLKFVENLTILTDDSSSRYKDKELRGETHVWAEILELFRHGVCIMDEVDWVLHPLKSELNFPIGEKNDLHFTKEGERWRLPMALFDVLLFAQEVERGSCSLENIPKRLTLGTSTAEVAETLYPILQKLVSVIRMGFEQSALQRTPHMILLREDFYEEPHSDDGRSLKQLLASWLLSFLRSDLDLAAPPAGSCNLSDMEILEYISSIGPHRHELRLKFNVVKEHGRCMLNLAADWINQFLPHALKKIDRVTFGIMNEGDLKHSRRLDPLMPRSRAKLAIPFISKDVPAPASEFAQPDVVIGLTILAFRLEGLRMGDFTEALEKLIQDFEMESGPFDERRSAELFSLWITLCGGIVQAPGTQSSPTSDEIDVHKRFLPLQMLDRSDPLQIQPLFELFRVCPEFIYWYLHEVTFPNFMRFQEEKLSASGQDMGGSILFSRRIGFSGTPSDLLPREFGKCHFEAGSEGEILHTLTSEHIMSACELEPGWSAESVLAFIATAGRFHALIDVGAIITGLTNLEVAAFLVREEHFLPGVDGVVYLDKFDRKMIFMRDSSVSLRLEESSIRESRRFCFYDQMHTTGMDIRHRQQAHAAITIGKDTTWRDYAQGAFRMRGILTGQTVEVLLTPEVAQLISRDLAKNSRAAAIEGVLTQAWASRGDGEEPGPLPITKMLSPVREGSAAPSEELVEEATKAILLRAAAARVVLFTREQPCPLSDASSALLHFLGVPFEQALLVDVRSASVPDGLRSLPREAIKRALALEAGFPFLPQLYIDGRYLCGGQSLIERVVVGSFHALLEKKSIAFDKYKRIPDVREDRESCGEVPRDVASWLQLQQLRSEKIQFQMLQLQNLADVWRNPAFRTLLSEFSGSIIQGQAPAKNIWEAIKSFKEPVGMTISTELPVAATVQELFDEKTRVHWHWVAESEPEMKQKNLDIIQSLVQDMSGLQVDSTGTLEQCMECEHQKEQQKELEQQTEMEKYVDVAYSRDGEAPTPWLFEELKHAHGPVDFYRASAFKLHRRKPLRLCTRSGDNEDVYISSNYFNPTLSGERRLRNVIMLMEWIPDRAKCTQHCRTFPLEWTSDANERAPIASENGANGCDLRHSLDDSLDSIRKLLPIGSRGFSKAAAQIVLSESFDRKISREEVHADFAQMPKGRGQQELSAEALGKLLRSPKYRCAQDGRHFVLVSLAEAETIRRVLHAHEEQSLIDGATTSVALRNVTLAGATTHSPMDASHAFDPGPQYQRAQAIQLSRFIDGQMMYEPFELSVLLKCIQHNTFAERQAFFTRLAGCRRRYSKRWGERPIAALLRAVRTEFDLLSQRVQARALRIAMGDMNLDEVFARFNVKKDQKLSAEEIFEMLVALKMPHEPREIIRFLLSADKDGDQQVSLKDFKIYVHSFAVGDGEPEDAEVEPILGPQRQITPLLPSSQRSLSAPRREESEGDIAALKEQLRVEMDKMRADIAREEEQREYSYESMVAEMKENCGSETARNPLFMVTENKWLWDFQVGTLPRLVVLLPKDLKFSPVAEPSPKLKDKFFLQLQANGSLALDTSHLHTDLRGETALAWARDVAFPRVNRWSTSAVFRISEKPASSTPFELLTLLRDPADDAHATVGSLVVHLEGWLGLSTSQEQAPDPPSSSKPLELQTTNHSAWPLEWQRHIRCFPARKKIVLDKAQWNIITLSVDLPTEVSVFLNGERVLQLSHATIPRESTSASTKLIEALSPNGPFSLDTEYGLRLFGQSSESSSLVKDLRAITLSPQPASTRGVWAEHNSYGAWRCQAPGCHQSMCEETSFNPSGLRNGPDAMRCAFCGKARLRSQEEPRENPCTTDHPGLWTVTATNFHEVVLRAEENVFLLYTADWCPPCRAMKPEWYKLAKLLQGNPDVKIASCDTDANECDSRYYWEGSIPTIKLFIRGEKNGTPLCYRGERNVHDFMQYLARHCKTSTKGTDLLKLQYGVYAEKQQLPRRLEKVLGYFVSLLHDRLDDASTKLDVLINWERVLASLFADPEAFGIIGVNDNDFDLTKGVQVKGDLDDSHHVAAGQEGTALNGGGEIAVDRMEHLQQLLLRRCMNGPSLGDSLGHDNMAPIGVKDEGVRVGSVLGAETIALVKRILAVIESHLCIQFPDTPFSALASCFLYSCPIRLHGFNGAPEKLANVPSYWKQVDLQKIVLWTRAPHADVMSQQEVRRAWPELLSVLSKPAELPDGPRRSSAIARAADHIRELALQGMPLEAAPFGFALAHIFAGYGASHARLLNQLFWSNANMSRPSYDHQSLPIEIAAMMGHAAVVSRLYAMGCSLGRALFCAIRESQLHVVETIISETRVHVDQRWSPSPALSPLELAVILGNREAARMLLKGGARVDRPLHKTVCTKYSLTSGSTVVHLCAKLGDGRGRLLEDLVSQYSFSQLDGQMGVRSPTTILSLMDHEGKTPLDVVDPRLASTLDAKRFGCWDVLYETLLSPTFDHSNSAIQRMCIRLREAVDEGAGGNGSGPHAFGAPAITP</sequence>
<name>A0AB34JUM4_PRYPA</name>
<proteinExistence type="predicted"/>
<keyword evidence="7" id="KW-0106">Calcium</keyword>
<feature type="region of interest" description="Disordered" evidence="10">
    <location>
        <begin position="1978"/>
        <end position="2029"/>
    </location>
</feature>
<dbReference type="SUPFAM" id="SSF52540">
    <property type="entry name" value="P-loop containing nucleoside triphosphate hydrolases"/>
    <property type="match status" value="1"/>
</dbReference>
<dbReference type="InterPro" id="IPR011992">
    <property type="entry name" value="EF-hand-dom_pair"/>
</dbReference>
<gene>
    <name evidence="15" type="ORF">AB1Y20_019635</name>
</gene>
<dbReference type="InterPro" id="IPR018247">
    <property type="entry name" value="EF_Hand_1_Ca_BS"/>
</dbReference>
<dbReference type="SUPFAM" id="SSF49899">
    <property type="entry name" value="Concanavalin A-like lectins/glucanases"/>
    <property type="match status" value="1"/>
</dbReference>
<evidence type="ECO:0000259" key="12">
    <source>
        <dbReference type="PROSITE" id="PS50188"/>
    </source>
</evidence>
<dbReference type="InterPro" id="IPR043136">
    <property type="entry name" value="B30.2/SPRY_sf"/>
</dbReference>
<dbReference type="PROSITE" id="PS00018">
    <property type="entry name" value="EF_HAND_1"/>
    <property type="match status" value="1"/>
</dbReference>
<dbReference type="InterPro" id="IPR022099">
    <property type="entry name" value="DUF3638"/>
</dbReference>
<dbReference type="Gene3D" id="1.10.238.10">
    <property type="entry name" value="EF-hand"/>
    <property type="match status" value="1"/>
</dbReference>
<dbReference type="InterPro" id="IPR027417">
    <property type="entry name" value="P-loop_NTPase"/>
</dbReference>
<dbReference type="GO" id="GO:0071947">
    <property type="term" value="P:protein deubiquitination involved in ubiquitin-dependent protein catabolic process"/>
    <property type="evidence" value="ECO:0007669"/>
    <property type="project" value="TreeGrafter"/>
</dbReference>
<keyword evidence="11" id="KW-1133">Transmembrane helix</keyword>
<dbReference type="PROSITE" id="PS51354">
    <property type="entry name" value="GLUTAREDOXIN_2"/>
    <property type="match status" value="1"/>
</dbReference>
<dbReference type="SUPFAM" id="SSF47473">
    <property type="entry name" value="EF-hand"/>
    <property type="match status" value="1"/>
</dbReference>
<evidence type="ECO:0000256" key="1">
    <source>
        <dbReference type="ARBA" id="ARBA00000707"/>
    </source>
</evidence>
<accession>A0AB34JUM4</accession>
<feature type="domain" description="EF-hand" evidence="13">
    <location>
        <begin position="5193"/>
        <end position="5228"/>
    </location>
</feature>
<comment type="caution">
    <text evidence="15">The sequence shown here is derived from an EMBL/GenBank/DDBJ whole genome shotgun (WGS) entry which is preliminary data.</text>
</comment>
<evidence type="ECO:0000256" key="9">
    <source>
        <dbReference type="SAM" id="Coils"/>
    </source>
</evidence>
<keyword evidence="11" id="KW-0472">Membrane</keyword>
<dbReference type="GO" id="GO:0004843">
    <property type="term" value="F:cysteine-type deubiquitinase activity"/>
    <property type="evidence" value="ECO:0007669"/>
    <property type="project" value="UniProtKB-EC"/>
</dbReference>
<dbReference type="InterPro" id="IPR036770">
    <property type="entry name" value="Ankyrin_rpt-contain_sf"/>
</dbReference>
<dbReference type="PANTHER" id="PTHR13367">
    <property type="entry name" value="UBIQUITIN THIOESTERASE"/>
    <property type="match status" value="1"/>
</dbReference>
<keyword evidence="8" id="KW-0040">ANK repeat</keyword>
<keyword evidence="9" id="KW-0175">Coiled coil</keyword>
<feature type="transmembrane region" description="Helical" evidence="11">
    <location>
        <begin position="61"/>
        <end position="82"/>
    </location>
</feature>
<feature type="region of interest" description="Disordered" evidence="10">
    <location>
        <begin position="1830"/>
        <end position="1881"/>
    </location>
</feature>
<dbReference type="Pfam" id="PF00085">
    <property type="entry name" value="Thioredoxin"/>
    <property type="match status" value="1"/>
</dbReference>
<feature type="compositionally biased region" description="Basic and acidic residues" evidence="10">
    <location>
        <begin position="1830"/>
        <end position="1839"/>
    </location>
</feature>
<evidence type="ECO:0000256" key="11">
    <source>
        <dbReference type="SAM" id="Phobius"/>
    </source>
</evidence>
<evidence type="ECO:0000313" key="16">
    <source>
        <dbReference type="Proteomes" id="UP001515480"/>
    </source>
</evidence>
<reference evidence="15 16" key="1">
    <citation type="journal article" date="2024" name="Science">
        <title>Giant polyketide synthase enzymes in the biosynthesis of giant marine polyether toxins.</title>
        <authorList>
            <person name="Fallon T.R."/>
            <person name="Shende V.V."/>
            <person name="Wierzbicki I.H."/>
            <person name="Pendleton A.L."/>
            <person name="Watervoot N.F."/>
            <person name="Auber R.P."/>
            <person name="Gonzalez D.J."/>
            <person name="Wisecaver J.H."/>
            <person name="Moore B.S."/>
        </authorList>
    </citation>
    <scope>NUCLEOTIDE SEQUENCE [LARGE SCALE GENOMIC DNA]</scope>
    <source>
        <strain evidence="15 16">12B1</strain>
    </source>
</reference>
<dbReference type="GO" id="GO:0005509">
    <property type="term" value="F:calcium ion binding"/>
    <property type="evidence" value="ECO:0007669"/>
    <property type="project" value="InterPro"/>
</dbReference>
<dbReference type="Gene3D" id="1.25.40.20">
    <property type="entry name" value="Ankyrin repeat-containing domain"/>
    <property type="match status" value="1"/>
</dbReference>
<dbReference type="PROSITE" id="PS50188">
    <property type="entry name" value="B302_SPRY"/>
    <property type="match status" value="1"/>
</dbReference>
<keyword evidence="6" id="KW-0788">Thiol protease</keyword>
<feature type="domain" description="B30.2/SPRY" evidence="12">
    <location>
        <begin position="1873"/>
        <end position="2129"/>
    </location>
</feature>
<feature type="coiled-coil region" evidence="9">
    <location>
        <begin position="2491"/>
        <end position="2532"/>
    </location>
</feature>
<dbReference type="Gene3D" id="2.60.120.920">
    <property type="match status" value="1"/>
</dbReference>
<dbReference type="InterPro" id="IPR003877">
    <property type="entry name" value="SPRY_dom"/>
</dbReference>
<evidence type="ECO:0000256" key="6">
    <source>
        <dbReference type="ARBA" id="ARBA00022807"/>
    </source>
</evidence>
<dbReference type="InterPro" id="IPR013766">
    <property type="entry name" value="Thioredoxin_domain"/>
</dbReference>
<dbReference type="Pfam" id="PF12340">
    <property type="entry name" value="DUF3638"/>
    <property type="match status" value="1"/>
</dbReference>
<dbReference type="GO" id="GO:0005634">
    <property type="term" value="C:nucleus"/>
    <property type="evidence" value="ECO:0007669"/>
    <property type="project" value="TreeGrafter"/>
</dbReference>
<dbReference type="Gene3D" id="3.40.30.10">
    <property type="entry name" value="Glutaredoxin"/>
    <property type="match status" value="1"/>
</dbReference>
<keyword evidence="5" id="KW-0378">Hydrolase</keyword>
<dbReference type="InterPro" id="IPR002048">
    <property type="entry name" value="EF_hand_dom"/>
</dbReference>
<feature type="repeat" description="ANK" evidence="8">
    <location>
        <begin position="6195"/>
        <end position="6223"/>
    </location>
</feature>
<protein>
    <recommendedName>
        <fullName evidence="2">ubiquitinyl hydrolase 1</fullName>
        <ecNumber evidence="2">3.4.19.12</ecNumber>
    </recommendedName>
</protein>
<evidence type="ECO:0000256" key="4">
    <source>
        <dbReference type="ARBA" id="ARBA00022786"/>
    </source>
</evidence>
<feature type="compositionally biased region" description="Acidic residues" evidence="10">
    <location>
        <begin position="1990"/>
        <end position="2012"/>
    </location>
</feature>
<evidence type="ECO:0000256" key="10">
    <source>
        <dbReference type="SAM" id="MobiDB-lite"/>
    </source>
</evidence>
<comment type="catalytic activity">
    <reaction evidence="1">
        <text>Thiol-dependent hydrolysis of ester, thioester, amide, peptide and isopeptide bonds formed by the C-terminal Gly of ubiquitin (a 76-residue protein attached to proteins as an intracellular targeting signal).</text>
        <dbReference type="EC" id="3.4.19.12"/>
    </reaction>
</comment>
<dbReference type="SUPFAM" id="SSF52833">
    <property type="entry name" value="Thioredoxin-like"/>
    <property type="match status" value="1"/>
</dbReference>